<evidence type="ECO:0000313" key="3">
    <source>
        <dbReference type="Proteomes" id="UP000683925"/>
    </source>
</evidence>
<keyword evidence="3" id="KW-1185">Reference proteome</keyword>
<protein>
    <submittedName>
        <fullName evidence="2">Uncharacterized protein</fullName>
    </submittedName>
</protein>
<proteinExistence type="predicted"/>
<sequence>MEEKEIDAQWNQLLKTTVEMFGFEFKQEYLSKSFNRLYSDYKMFTQKRNYSHFALWLFGFYVLNFLQSLQDKNISDIPKIIEQLIFCPILIMVLISTKPFLYRSFESELLYFLQNTIVIIVGIMFPRPQQTEYGIFIEFFIYQANLESLPFKIIYIIVSQLIQKEIKSFMDLVIFVILLALAVYQEIHRYTSYISDYEQVEKHRKQEKQILEFILEAQNYDERERIYRKLKKQLKAKNSKKISLDTVLDYIF</sequence>
<keyword evidence="1" id="KW-0472">Membrane</keyword>
<dbReference type="OrthoDB" id="10321904at2759"/>
<feature type="transmembrane region" description="Helical" evidence="1">
    <location>
        <begin position="80"/>
        <end position="97"/>
    </location>
</feature>
<evidence type="ECO:0000256" key="1">
    <source>
        <dbReference type="SAM" id="Phobius"/>
    </source>
</evidence>
<dbReference type="Proteomes" id="UP000683925">
    <property type="component" value="Unassembled WGS sequence"/>
</dbReference>
<comment type="caution">
    <text evidence="2">The sequence shown here is derived from an EMBL/GenBank/DDBJ whole genome shotgun (WGS) entry which is preliminary data.</text>
</comment>
<name>A0A8S1VVP0_PAROT</name>
<feature type="transmembrane region" description="Helical" evidence="1">
    <location>
        <begin position="50"/>
        <end position="68"/>
    </location>
</feature>
<dbReference type="EMBL" id="CAJJDP010000073">
    <property type="protein sequence ID" value="CAD8179912.1"/>
    <property type="molecule type" value="Genomic_DNA"/>
</dbReference>
<keyword evidence="1" id="KW-1133">Transmembrane helix</keyword>
<feature type="transmembrane region" description="Helical" evidence="1">
    <location>
        <begin position="109"/>
        <end position="127"/>
    </location>
</feature>
<organism evidence="2 3">
    <name type="scientific">Paramecium octaurelia</name>
    <dbReference type="NCBI Taxonomy" id="43137"/>
    <lineage>
        <taxon>Eukaryota</taxon>
        <taxon>Sar</taxon>
        <taxon>Alveolata</taxon>
        <taxon>Ciliophora</taxon>
        <taxon>Intramacronucleata</taxon>
        <taxon>Oligohymenophorea</taxon>
        <taxon>Peniculida</taxon>
        <taxon>Parameciidae</taxon>
        <taxon>Paramecium</taxon>
    </lineage>
</organism>
<keyword evidence="1" id="KW-0812">Transmembrane</keyword>
<gene>
    <name evidence="2" type="ORF">POCTA_138.1.T0740051</name>
</gene>
<evidence type="ECO:0000313" key="2">
    <source>
        <dbReference type="EMBL" id="CAD8179912.1"/>
    </source>
</evidence>
<dbReference type="AlphaFoldDB" id="A0A8S1VVP0"/>
<reference evidence="2" key="1">
    <citation type="submission" date="2021-01" db="EMBL/GenBank/DDBJ databases">
        <authorList>
            <consortium name="Genoscope - CEA"/>
            <person name="William W."/>
        </authorList>
    </citation>
    <scope>NUCLEOTIDE SEQUENCE</scope>
</reference>
<accession>A0A8S1VVP0</accession>